<dbReference type="SMART" id="SM00028">
    <property type="entry name" value="TPR"/>
    <property type="match status" value="6"/>
</dbReference>
<evidence type="ECO:0000256" key="2">
    <source>
        <dbReference type="ARBA" id="ARBA00022777"/>
    </source>
</evidence>
<dbReference type="CDD" id="cd16917">
    <property type="entry name" value="HATPase_UhpB-NarQ-NarX-like"/>
    <property type="match status" value="1"/>
</dbReference>
<dbReference type="PROSITE" id="PS50005">
    <property type="entry name" value="TPR"/>
    <property type="match status" value="1"/>
</dbReference>
<dbReference type="InterPro" id="IPR005467">
    <property type="entry name" value="His_kinase_dom"/>
</dbReference>
<dbReference type="InterPro" id="IPR011990">
    <property type="entry name" value="TPR-like_helical_dom_sf"/>
</dbReference>
<dbReference type="Proteomes" id="UP001200145">
    <property type="component" value="Unassembled WGS sequence"/>
</dbReference>
<dbReference type="GO" id="GO:0016301">
    <property type="term" value="F:kinase activity"/>
    <property type="evidence" value="ECO:0007669"/>
    <property type="project" value="UniProtKB-KW"/>
</dbReference>
<dbReference type="SUPFAM" id="SSF48452">
    <property type="entry name" value="TPR-like"/>
    <property type="match status" value="1"/>
</dbReference>
<accession>A0ABS9BHN5</accession>
<dbReference type="Pfam" id="PF13424">
    <property type="entry name" value="TPR_12"/>
    <property type="match status" value="3"/>
</dbReference>
<dbReference type="InterPro" id="IPR019734">
    <property type="entry name" value="TPR_rpt"/>
</dbReference>
<dbReference type="InterPro" id="IPR011712">
    <property type="entry name" value="Sig_transdc_His_kin_sub3_dim/P"/>
</dbReference>
<evidence type="ECO:0000313" key="9">
    <source>
        <dbReference type="Proteomes" id="UP001200145"/>
    </source>
</evidence>
<feature type="transmembrane region" description="Helical" evidence="5">
    <location>
        <begin position="395"/>
        <end position="415"/>
    </location>
</feature>
<gene>
    <name evidence="8" type="ORF">L0U88_08355</name>
</gene>
<feature type="repeat" description="TPR" evidence="4">
    <location>
        <begin position="125"/>
        <end position="158"/>
    </location>
</feature>
<dbReference type="PANTHER" id="PTHR24421">
    <property type="entry name" value="NITRATE/NITRITE SENSOR PROTEIN NARX-RELATED"/>
    <property type="match status" value="1"/>
</dbReference>
<dbReference type="Gene3D" id="1.25.40.10">
    <property type="entry name" value="Tetratricopeptide repeat domain"/>
    <property type="match status" value="1"/>
</dbReference>
<dbReference type="RefSeq" id="WP_234865479.1">
    <property type="nucleotide sequence ID" value="NZ_JAKEVY010000002.1"/>
</dbReference>
<proteinExistence type="predicted"/>
<dbReference type="EMBL" id="JAKEVY010000002">
    <property type="protein sequence ID" value="MCF1714633.1"/>
    <property type="molecule type" value="Genomic_DNA"/>
</dbReference>
<dbReference type="SMART" id="SM00387">
    <property type="entry name" value="HATPase_c"/>
    <property type="match status" value="1"/>
</dbReference>
<keyword evidence="3" id="KW-0902">Two-component regulatory system</keyword>
<evidence type="ECO:0000256" key="5">
    <source>
        <dbReference type="SAM" id="Phobius"/>
    </source>
</evidence>
<organism evidence="8 9">
    <name type="scientific">Flavihumibacter fluminis</name>
    <dbReference type="NCBI Taxonomy" id="2909236"/>
    <lineage>
        <taxon>Bacteria</taxon>
        <taxon>Pseudomonadati</taxon>
        <taxon>Bacteroidota</taxon>
        <taxon>Chitinophagia</taxon>
        <taxon>Chitinophagales</taxon>
        <taxon>Chitinophagaceae</taxon>
        <taxon>Flavihumibacter</taxon>
    </lineage>
</organism>
<dbReference type="PANTHER" id="PTHR24421:SF58">
    <property type="entry name" value="SIGNAL TRANSDUCTION HISTIDINE-PROTEIN KINASE_PHOSPHATASE UHPB"/>
    <property type="match status" value="1"/>
</dbReference>
<keyword evidence="5" id="KW-0812">Transmembrane</keyword>
<feature type="signal peptide" evidence="6">
    <location>
        <begin position="1"/>
        <end position="23"/>
    </location>
</feature>
<dbReference type="InterPro" id="IPR036890">
    <property type="entry name" value="HATPase_C_sf"/>
</dbReference>
<dbReference type="PROSITE" id="PS50109">
    <property type="entry name" value="HIS_KIN"/>
    <property type="match status" value="1"/>
</dbReference>
<sequence length="625" mass="68393">MYIVFKPAVLLLAFVLNALLLMAQNNSETDSLKVVFKKTTNAAEQAKLLSDLCWAYLPVSIDSAIHYGQQAVAVASRISNPTLEAQARNDYGTALLLKGNLDAAISELSTGMAIRKSLKDSSGTASIQLKLGNCYYKAGKLDSAMLQFTSALAYYEKERKVFESAQVQGNIGSLYFTMGNYAKAIEYQTQSAGLLESLNRSYELSNTLVNIGNTYLKTKDTPNGLIYYRKAQDIAGASKNLYAQSAALNNLSNIFIGKKEFAEAIRLAEQSIELRKSIGLDGELASARATLAIAYNATGSFKSALEQLKQALPVAAAGGLSEQLISIYLQTAIAYGGLQRADSMQYYLGLHEAEKNRFTENEMLKASAELETRYQSAQKDAALEKSKASLRFRNLALSGVSVLLLLGIIIPLLYLKQQKLRAKAQEMARLNDQRMQISRELHDNIGSYLTFIKASVEQADEGSAPSVPLQDIRQLTDETIAELRKTVWLMNNPEVSLSAFNSKLIDFYKKIAQVKVLPVTGDPDLVLGNQIATHLFRIIQEGVTNALKHASPSMVTVQLEAENGLLEASVSDSGAGMDTSNESMGSGLRNLWERVKELNGTLDIRSEKGNGTRLKIKFPLIRSIA</sequence>
<dbReference type="InterPro" id="IPR003594">
    <property type="entry name" value="HATPase_dom"/>
</dbReference>
<keyword evidence="5" id="KW-1133">Transmembrane helix</keyword>
<name>A0ABS9BHN5_9BACT</name>
<evidence type="ECO:0000256" key="4">
    <source>
        <dbReference type="PROSITE-ProRule" id="PRU00339"/>
    </source>
</evidence>
<dbReference type="Pfam" id="PF02518">
    <property type="entry name" value="HATPase_c"/>
    <property type="match status" value="1"/>
</dbReference>
<keyword evidence="9" id="KW-1185">Reference proteome</keyword>
<keyword evidence="5" id="KW-0472">Membrane</keyword>
<feature type="chain" id="PRO_5046505303" evidence="6">
    <location>
        <begin position="24"/>
        <end position="625"/>
    </location>
</feature>
<dbReference type="Pfam" id="PF07730">
    <property type="entry name" value="HisKA_3"/>
    <property type="match status" value="1"/>
</dbReference>
<keyword evidence="2 8" id="KW-0418">Kinase</keyword>
<dbReference type="InterPro" id="IPR050482">
    <property type="entry name" value="Sensor_HK_TwoCompSys"/>
</dbReference>
<evidence type="ECO:0000256" key="6">
    <source>
        <dbReference type="SAM" id="SignalP"/>
    </source>
</evidence>
<evidence type="ECO:0000259" key="7">
    <source>
        <dbReference type="PROSITE" id="PS50109"/>
    </source>
</evidence>
<keyword evidence="6" id="KW-0732">Signal</keyword>
<reference evidence="8 9" key="1">
    <citation type="submission" date="2022-01" db="EMBL/GenBank/DDBJ databases">
        <title>Flavihumibacter sp. nov., isolated from sediment of a river.</title>
        <authorList>
            <person name="Liu H."/>
        </authorList>
    </citation>
    <scope>NUCLEOTIDE SEQUENCE [LARGE SCALE GENOMIC DNA]</scope>
    <source>
        <strain evidence="8 9">RY-1</strain>
    </source>
</reference>
<dbReference type="SUPFAM" id="SSF55874">
    <property type="entry name" value="ATPase domain of HSP90 chaperone/DNA topoisomerase II/histidine kinase"/>
    <property type="match status" value="1"/>
</dbReference>
<evidence type="ECO:0000313" key="8">
    <source>
        <dbReference type="EMBL" id="MCF1714633.1"/>
    </source>
</evidence>
<dbReference type="Gene3D" id="3.30.565.10">
    <property type="entry name" value="Histidine kinase-like ATPase, C-terminal domain"/>
    <property type="match status" value="1"/>
</dbReference>
<feature type="domain" description="Histidine kinase" evidence="7">
    <location>
        <begin position="535"/>
        <end position="622"/>
    </location>
</feature>
<comment type="caution">
    <text evidence="8">The sequence shown here is derived from an EMBL/GenBank/DDBJ whole genome shotgun (WGS) entry which is preliminary data.</text>
</comment>
<evidence type="ECO:0000256" key="1">
    <source>
        <dbReference type="ARBA" id="ARBA00022679"/>
    </source>
</evidence>
<evidence type="ECO:0000256" key="3">
    <source>
        <dbReference type="ARBA" id="ARBA00023012"/>
    </source>
</evidence>
<protein>
    <submittedName>
        <fullName evidence="8">Sensor histidine kinase</fullName>
    </submittedName>
</protein>
<keyword evidence="1" id="KW-0808">Transferase</keyword>
<dbReference type="Gene3D" id="1.20.5.1930">
    <property type="match status" value="1"/>
</dbReference>
<keyword evidence="4" id="KW-0802">TPR repeat</keyword>